<keyword evidence="3" id="KW-1185">Reference proteome</keyword>
<keyword evidence="1" id="KW-0472">Membrane</keyword>
<sequence>MQYGFKDLESRFLFQSVWVGPALHFTLPMKNRDRVRSDQVYLIRAGAAIYGLIASVFNEKGFPCFKCIHGK</sequence>
<accession>A0A366KL23</accession>
<gene>
    <name evidence="2" type="ORF">DRW42_26845</name>
</gene>
<proteinExistence type="predicted"/>
<comment type="caution">
    <text evidence="2">The sequence shown here is derived from an EMBL/GenBank/DDBJ whole genome shotgun (WGS) entry which is preliminary data.</text>
</comment>
<evidence type="ECO:0000313" key="3">
    <source>
        <dbReference type="Proteomes" id="UP000252081"/>
    </source>
</evidence>
<protein>
    <submittedName>
        <fullName evidence="2">Uncharacterized protein</fullName>
    </submittedName>
</protein>
<dbReference type="Proteomes" id="UP000252081">
    <property type="component" value="Unassembled WGS sequence"/>
</dbReference>
<evidence type="ECO:0000313" key="2">
    <source>
        <dbReference type="EMBL" id="RBQ02386.1"/>
    </source>
</evidence>
<reference evidence="2 3" key="1">
    <citation type="submission" date="2018-07" db="EMBL/GenBank/DDBJ databases">
        <title>A draft genome of a endophytic bacteria, a new species of Pedobacter.</title>
        <authorList>
            <person name="Zhang Z.D."/>
            <person name="Chen Z.J."/>
        </authorList>
    </citation>
    <scope>NUCLEOTIDE SEQUENCE [LARGE SCALE GENOMIC DNA]</scope>
    <source>
        <strain evidence="2 3">RS10</strain>
    </source>
</reference>
<dbReference type="AlphaFoldDB" id="A0A366KL23"/>
<name>A0A366KL23_9SPHI</name>
<keyword evidence="1" id="KW-0812">Transmembrane</keyword>
<dbReference type="EMBL" id="QNQU01000039">
    <property type="protein sequence ID" value="RBQ02386.1"/>
    <property type="molecule type" value="Genomic_DNA"/>
</dbReference>
<keyword evidence="1" id="KW-1133">Transmembrane helix</keyword>
<feature type="transmembrane region" description="Helical" evidence="1">
    <location>
        <begin position="41"/>
        <end position="57"/>
    </location>
</feature>
<evidence type="ECO:0000256" key="1">
    <source>
        <dbReference type="SAM" id="Phobius"/>
    </source>
</evidence>
<organism evidence="2 3">
    <name type="scientific">Pedobacter miscanthi</name>
    <dbReference type="NCBI Taxonomy" id="2259170"/>
    <lineage>
        <taxon>Bacteria</taxon>
        <taxon>Pseudomonadati</taxon>
        <taxon>Bacteroidota</taxon>
        <taxon>Sphingobacteriia</taxon>
        <taxon>Sphingobacteriales</taxon>
        <taxon>Sphingobacteriaceae</taxon>
        <taxon>Pedobacter</taxon>
    </lineage>
</organism>